<proteinExistence type="predicted"/>
<protein>
    <submittedName>
        <fullName evidence="1">AlNc14C95G5830 protein</fullName>
    </submittedName>
</protein>
<dbReference type="AlphaFoldDB" id="F0WGV4"/>
<reference evidence="1" key="2">
    <citation type="submission" date="2011-02" db="EMBL/GenBank/DDBJ databases">
        <authorList>
            <person name="MacLean D."/>
        </authorList>
    </citation>
    <scope>NUCLEOTIDE SEQUENCE</scope>
</reference>
<reference evidence="1" key="1">
    <citation type="journal article" date="2011" name="PLoS Biol.">
        <title>Gene gain and loss during evolution of obligate parasitism in the white rust pathogen of Arabidopsis thaliana.</title>
        <authorList>
            <person name="Kemen E."/>
            <person name="Gardiner A."/>
            <person name="Schultz-Larsen T."/>
            <person name="Kemen A.C."/>
            <person name="Balmuth A.L."/>
            <person name="Robert-Seilaniantz A."/>
            <person name="Bailey K."/>
            <person name="Holub E."/>
            <person name="Studholme D.J."/>
            <person name="Maclean D."/>
            <person name="Jones J.D."/>
        </authorList>
    </citation>
    <scope>NUCLEOTIDE SEQUENCE</scope>
</reference>
<organism evidence="1">
    <name type="scientific">Albugo laibachii Nc14</name>
    <dbReference type="NCBI Taxonomy" id="890382"/>
    <lineage>
        <taxon>Eukaryota</taxon>
        <taxon>Sar</taxon>
        <taxon>Stramenopiles</taxon>
        <taxon>Oomycota</taxon>
        <taxon>Peronosporomycetes</taxon>
        <taxon>Albuginales</taxon>
        <taxon>Albuginaceae</taxon>
        <taxon>Albugo</taxon>
    </lineage>
</organism>
<evidence type="ECO:0000313" key="1">
    <source>
        <dbReference type="EMBL" id="CCA20469.1"/>
    </source>
</evidence>
<dbReference type="EMBL" id="FR824140">
    <property type="protein sequence ID" value="CCA20469.1"/>
    <property type="molecule type" value="Genomic_DNA"/>
</dbReference>
<sequence length="50" mass="5959">MDNVGSVSTHKEVHFFKRSAHHDPSRLFRKEKLTLMKPYQKAYDQVNWVA</sequence>
<name>F0WGV4_9STRA</name>
<accession>F0WGV4</accession>
<dbReference type="HOGENOM" id="CLU_3128219_0_0_1"/>
<gene>
    <name evidence="1" type="primary">AlNc14C95G5830</name>
    <name evidence="1" type="ORF">ALNC14_066120</name>
</gene>